<dbReference type="Proteomes" id="UP000216498">
    <property type="component" value="Unassembled WGS sequence"/>
</dbReference>
<dbReference type="AlphaFoldDB" id="A0A265N9H1"/>
<protein>
    <recommendedName>
        <fullName evidence="4">YwdI family protein</fullName>
    </recommendedName>
</protein>
<gene>
    <name evidence="2" type="ORF">CIL03_12645</name>
</gene>
<evidence type="ECO:0000313" key="2">
    <source>
        <dbReference type="EMBL" id="OZU88487.1"/>
    </source>
</evidence>
<dbReference type="InterPro" id="IPR035218">
    <property type="entry name" value="DUF5327"/>
</dbReference>
<evidence type="ECO:0000313" key="3">
    <source>
        <dbReference type="Proteomes" id="UP000216498"/>
    </source>
</evidence>
<dbReference type="Pfam" id="PF17261">
    <property type="entry name" value="DUF5327"/>
    <property type="match status" value="1"/>
</dbReference>
<name>A0A265N9H1_9BACI</name>
<organism evidence="2 3">
    <name type="scientific">Virgibacillus indicus</name>
    <dbReference type="NCBI Taxonomy" id="2024554"/>
    <lineage>
        <taxon>Bacteria</taxon>
        <taxon>Bacillati</taxon>
        <taxon>Bacillota</taxon>
        <taxon>Bacilli</taxon>
        <taxon>Bacillales</taxon>
        <taxon>Bacillaceae</taxon>
        <taxon>Virgibacillus</taxon>
    </lineage>
</organism>
<sequence>MAVANDTIIRKMIDELNQAKTNQNNHAKMVKHIASVRLLCDLFLDEEPSAGGDLNNITPEEMKAMIGEKGNTEKQSSFQKRPLEDDNANGVSLFDF</sequence>
<feature type="region of interest" description="Disordered" evidence="1">
    <location>
        <begin position="68"/>
        <end position="96"/>
    </location>
</feature>
<dbReference type="RefSeq" id="WP_094886226.1">
    <property type="nucleotide sequence ID" value="NZ_NPMS01000005.1"/>
</dbReference>
<evidence type="ECO:0008006" key="4">
    <source>
        <dbReference type="Google" id="ProtNLM"/>
    </source>
</evidence>
<dbReference type="OrthoDB" id="2692029at2"/>
<comment type="caution">
    <text evidence="2">The sequence shown here is derived from an EMBL/GenBank/DDBJ whole genome shotgun (WGS) entry which is preliminary data.</text>
</comment>
<reference evidence="2 3" key="1">
    <citation type="submission" date="2017-08" db="EMBL/GenBank/DDBJ databases">
        <title>Virgibacillus indicus sp. nov. and Virgibacillus profoundi sp. nov, two moderately halophilic bacteria isolated from marine sediment by using the Microfluidic Streak Plate.</title>
        <authorList>
            <person name="Xu B."/>
            <person name="Hu B."/>
            <person name="Wang J."/>
            <person name="Zhu Y."/>
            <person name="Huang L."/>
            <person name="Du W."/>
            <person name="Huang Y."/>
        </authorList>
    </citation>
    <scope>NUCLEOTIDE SEQUENCE [LARGE SCALE GENOMIC DNA]</scope>
    <source>
        <strain evidence="2 3">IO3-P2-C2</strain>
    </source>
</reference>
<proteinExistence type="predicted"/>
<accession>A0A265N9H1</accession>
<dbReference type="EMBL" id="NPMS01000005">
    <property type="protein sequence ID" value="OZU88487.1"/>
    <property type="molecule type" value="Genomic_DNA"/>
</dbReference>
<keyword evidence="3" id="KW-1185">Reference proteome</keyword>
<evidence type="ECO:0000256" key="1">
    <source>
        <dbReference type="SAM" id="MobiDB-lite"/>
    </source>
</evidence>